<keyword evidence="2" id="KW-0456">Lyase</keyword>
<dbReference type="PANTHER" id="PTHR33993:SF2">
    <property type="entry name" value="VOC DOMAIN-CONTAINING PROTEIN"/>
    <property type="match status" value="1"/>
</dbReference>
<proteinExistence type="predicted"/>
<gene>
    <name evidence="2" type="ORF">ABID46_002246</name>
</gene>
<keyword evidence="3" id="KW-1185">Reference proteome</keyword>
<name>A0ABV2LVR9_9FLAO</name>
<dbReference type="EMBL" id="JBEPMO010000016">
    <property type="protein sequence ID" value="MET3732656.1"/>
    <property type="molecule type" value="Genomic_DNA"/>
</dbReference>
<dbReference type="PROSITE" id="PS51819">
    <property type="entry name" value="VOC"/>
    <property type="match status" value="1"/>
</dbReference>
<organism evidence="2 3">
    <name type="scientific">Moheibacter stercoris</name>
    <dbReference type="NCBI Taxonomy" id="1628251"/>
    <lineage>
        <taxon>Bacteria</taxon>
        <taxon>Pseudomonadati</taxon>
        <taxon>Bacteroidota</taxon>
        <taxon>Flavobacteriia</taxon>
        <taxon>Flavobacteriales</taxon>
        <taxon>Weeksellaceae</taxon>
        <taxon>Moheibacter</taxon>
    </lineage>
</organism>
<dbReference type="RefSeq" id="WP_354510082.1">
    <property type="nucleotide sequence ID" value="NZ_JBEPMO010000016.1"/>
</dbReference>
<dbReference type="CDD" id="cd07247">
    <property type="entry name" value="SgaA_N_like"/>
    <property type="match status" value="1"/>
</dbReference>
<reference evidence="2 3" key="1">
    <citation type="submission" date="2024-06" db="EMBL/GenBank/DDBJ databases">
        <title>Genomic Encyclopedia of Type Strains, Phase IV (KMG-IV): sequencing the most valuable type-strain genomes for metagenomic binning, comparative biology and taxonomic classification.</title>
        <authorList>
            <person name="Goeker M."/>
        </authorList>
    </citation>
    <scope>NUCLEOTIDE SEQUENCE [LARGE SCALE GENOMIC DNA]</scope>
    <source>
        <strain evidence="2 3">DSM 29388</strain>
    </source>
</reference>
<dbReference type="SUPFAM" id="SSF54593">
    <property type="entry name" value="Glyoxalase/Bleomycin resistance protein/Dihydroxybiphenyl dioxygenase"/>
    <property type="match status" value="1"/>
</dbReference>
<dbReference type="InterPro" id="IPR004360">
    <property type="entry name" value="Glyas_Fos-R_dOase_dom"/>
</dbReference>
<dbReference type="InterPro" id="IPR052164">
    <property type="entry name" value="Anthracycline_SecMetBiosynth"/>
</dbReference>
<comment type="caution">
    <text evidence="2">The sequence shown here is derived from an EMBL/GenBank/DDBJ whole genome shotgun (WGS) entry which is preliminary data.</text>
</comment>
<sequence>MDRNIICWFEIYVREIERAKAFYSQVLGNTFQDITPPGEADTAMKMSFFSSMEETGNGVSGALIEMPGDKTECNPNLNTIVYFACEDCAVEESRVEQAGGKVQQPKMSLGEHGFCSICIDTEGNAFGLYSMV</sequence>
<dbReference type="GO" id="GO:0016829">
    <property type="term" value="F:lyase activity"/>
    <property type="evidence" value="ECO:0007669"/>
    <property type="project" value="UniProtKB-KW"/>
</dbReference>
<dbReference type="Pfam" id="PF00903">
    <property type="entry name" value="Glyoxalase"/>
    <property type="match status" value="1"/>
</dbReference>
<dbReference type="Proteomes" id="UP001549146">
    <property type="component" value="Unassembled WGS sequence"/>
</dbReference>
<evidence type="ECO:0000259" key="1">
    <source>
        <dbReference type="PROSITE" id="PS51819"/>
    </source>
</evidence>
<dbReference type="Gene3D" id="3.10.180.10">
    <property type="entry name" value="2,3-Dihydroxybiphenyl 1,2-Dioxygenase, domain 1"/>
    <property type="match status" value="1"/>
</dbReference>
<protein>
    <submittedName>
        <fullName evidence="2">Enzyme related to lactoylglutathione lyase</fullName>
    </submittedName>
</protein>
<dbReference type="InterPro" id="IPR029068">
    <property type="entry name" value="Glyas_Bleomycin-R_OHBP_Dase"/>
</dbReference>
<dbReference type="PANTHER" id="PTHR33993">
    <property type="entry name" value="GLYOXALASE-RELATED"/>
    <property type="match status" value="1"/>
</dbReference>
<dbReference type="InterPro" id="IPR037523">
    <property type="entry name" value="VOC_core"/>
</dbReference>
<evidence type="ECO:0000313" key="2">
    <source>
        <dbReference type="EMBL" id="MET3732656.1"/>
    </source>
</evidence>
<feature type="domain" description="VOC" evidence="1">
    <location>
        <begin position="5"/>
        <end position="131"/>
    </location>
</feature>
<evidence type="ECO:0000313" key="3">
    <source>
        <dbReference type="Proteomes" id="UP001549146"/>
    </source>
</evidence>
<accession>A0ABV2LVR9</accession>